<dbReference type="SUPFAM" id="SSF55486">
    <property type="entry name" value="Metalloproteases ('zincins'), catalytic domain"/>
    <property type="match status" value="1"/>
</dbReference>
<comment type="caution">
    <text evidence="1">The sequence shown here is derived from an EMBL/GenBank/DDBJ whole genome shotgun (WGS) entry which is preliminary data.</text>
</comment>
<sequence>MRKLKRDKFEKIVAEGINAIPEKFLRKLDNVAIIIENKPTPAQKKKLNIEQGWTLFGLYEGVPQGERGTNYTGVIPDKITIFKKPIEDEALNEKDIKEIAKDTVWHEIAHHFGMDESRVRQAETKRQKIKNLQ</sequence>
<dbReference type="CDD" id="cd12952">
    <property type="entry name" value="MMP_ACEL2062"/>
    <property type="match status" value="1"/>
</dbReference>
<protein>
    <recommendedName>
        <fullName evidence="3">Metallopeptidase family protein</fullName>
    </recommendedName>
</protein>
<name>A0A1G2CIJ8_9BACT</name>
<dbReference type="Pfam" id="PF06262">
    <property type="entry name" value="Zincin_1"/>
    <property type="match status" value="1"/>
</dbReference>
<dbReference type="InterPro" id="IPR038555">
    <property type="entry name" value="Zincin_1_sf"/>
</dbReference>
<evidence type="ECO:0000313" key="1">
    <source>
        <dbReference type="EMBL" id="OGZ01195.1"/>
    </source>
</evidence>
<organism evidence="1 2">
    <name type="scientific">Candidatus Liptonbacteria bacterium RIFCSPLOWO2_01_FULL_45_15</name>
    <dbReference type="NCBI Taxonomy" id="1798649"/>
    <lineage>
        <taxon>Bacteria</taxon>
        <taxon>Candidatus Liptoniibacteriota</taxon>
    </lineage>
</organism>
<dbReference type="AlphaFoldDB" id="A0A1G2CIJ8"/>
<dbReference type="STRING" id="1798649.A3B13_03565"/>
<accession>A0A1G2CIJ8</accession>
<gene>
    <name evidence="1" type="ORF">A3B13_03565</name>
</gene>
<evidence type="ECO:0000313" key="2">
    <source>
        <dbReference type="Proteomes" id="UP000176287"/>
    </source>
</evidence>
<proteinExistence type="predicted"/>
<reference evidence="1 2" key="1">
    <citation type="journal article" date="2016" name="Nat. Commun.">
        <title>Thousands of microbial genomes shed light on interconnected biogeochemical processes in an aquifer system.</title>
        <authorList>
            <person name="Anantharaman K."/>
            <person name="Brown C.T."/>
            <person name="Hug L.A."/>
            <person name="Sharon I."/>
            <person name="Castelle C.J."/>
            <person name="Probst A.J."/>
            <person name="Thomas B.C."/>
            <person name="Singh A."/>
            <person name="Wilkins M.J."/>
            <person name="Karaoz U."/>
            <person name="Brodie E.L."/>
            <person name="Williams K.H."/>
            <person name="Hubbard S.S."/>
            <person name="Banfield J.F."/>
        </authorList>
    </citation>
    <scope>NUCLEOTIDE SEQUENCE [LARGE SCALE GENOMIC DNA]</scope>
</reference>
<dbReference type="Proteomes" id="UP000176287">
    <property type="component" value="Unassembled WGS sequence"/>
</dbReference>
<dbReference type="InterPro" id="IPR010428">
    <property type="entry name" value="Zincin_1"/>
</dbReference>
<dbReference type="Gene3D" id="3.30.2010.20">
    <property type="match status" value="1"/>
</dbReference>
<evidence type="ECO:0008006" key="3">
    <source>
        <dbReference type="Google" id="ProtNLM"/>
    </source>
</evidence>
<dbReference type="EMBL" id="MHKZ01000005">
    <property type="protein sequence ID" value="OGZ01195.1"/>
    <property type="molecule type" value="Genomic_DNA"/>
</dbReference>